<evidence type="ECO:0000313" key="1">
    <source>
        <dbReference type="EMBL" id="QFZ28931.1"/>
    </source>
</evidence>
<accession>A0ACD0WNF9</accession>
<sequence>MRETMFGLMVPPHCKVQSKLCIENNLSLVQESLSLLLDSLLSSLSSSSVSQSSSFGLLLQRLLTSSLSLGLDNVLNQRSLVLEGVTLSRQVKAVVQVLVNLASVSVLSQQSSQDSQSSHPQNLRWHTSVLGTLSLTVTHVSTISLGLGMSSSSGSRVGGDRLLDDGTVTVQLSDSSTRVSRSQLGGFVRVQPDLSLTNTDNTGSESLLSSKVSPEKVSKMFFIADADFVCYCTSHIGLVFTRSVRGKFFLATLESFTDQIVSTLPLNDGFHGNYAAWMEYSRE</sequence>
<organism evidence="1 2">
    <name type="scientific">Clavispora lusitaniae</name>
    <name type="common">Candida lusitaniae</name>
    <dbReference type="NCBI Taxonomy" id="36911"/>
    <lineage>
        <taxon>Eukaryota</taxon>
        <taxon>Fungi</taxon>
        <taxon>Dikarya</taxon>
        <taxon>Ascomycota</taxon>
        <taxon>Saccharomycotina</taxon>
        <taxon>Pichiomycetes</taxon>
        <taxon>Metschnikowiaceae</taxon>
        <taxon>Clavispora</taxon>
    </lineage>
</organism>
<proteinExistence type="predicted"/>
<reference evidence="2" key="1">
    <citation type="journal article" date="2019" name="MBio">
        <title>Comparative genomics for the elucidation of multidrug resistance (MDR) in Candida lusitaniae.</title>
        <authorList>
            <person name="Kannan A."/>
            <person name="Asner S.A."/>
            <person name="Trachsel E."/>
            <person name="Kelly S."/>
            <person name="Parker J."/>
            <person name="Sanglard D."/>
        </authorList>
    </citation>
    <scope>NUCLEOTIDE SEQUENCE [LARGE SCALE GENOMIC DNA]</scope>
    <source>
        <strain evidence="2">P1</strain>
    </source>
</reference>
<dbReference type="Proteomes" id="UP000326582">
    <property type="component" value="Chromosome 5"/>
</dbReference>
<gene>
    <name evidence="1" type="ORF">EJF14_50149</name>
</gene>
<name>A0ACD0WNF9_CLALS</name>
<dbReference type="EMBL" id="CP038488">
    <property type="protein sequence ID" value="QFZ28931.1"/>
    <property type="molecule type" value="Genomic_DNA"/>
</dbReference>
<evidence type="ECO:0000313" key="2">
    <source>
        <dbReference type="Proteomes" id="UP000326582"/>
    </source>
</evidence>
<keyword evidence="2" id="KW-1185">Reference proteome</keyword>
<protein>
    <submittedName>
        <fullName evidence="1">Uncharacterized protein</fullName>
    </submittedName>
</protein>